<dbReference type="SUPFAM" id="SSF52540">
    <property type="entry name" value="P-loop containing nucleoside triphosphate hydrolases"/>
    <property type="match status" value="1"/>
</dbReference>
<sequence>MGRTSLHTGREALVVPVPHRPSRTGVHDERATRPATVTASRQWVTPQSRRDAVELLRESLRGGRSVLVVGEAGVGKTALAARALEGLTVEGRAPVVVALTGAAARAGLPLSGLEPLLGDELLAIGSFARTVRALGESLAELAGDAPLVLRLDDAHLLDDASAQALGWVVRQNAVRLVATTRPAGAAGSPWLELWKDDVVERIDVEPFTVAEMEQWLAGELGGTPTSDTVRRVWAETRGNVFHARELVRAERASGALRAYEDVWVWTGRATPGSRLMEIVENDVARLSPEAQRALEVVALLCPAPLSLLLDVAPRSAVDELAHTGVATLRPQASATGGSEVVVDLAHALYAEAVRARVPGGRRREVLDLVSGSTHSSSGASLVRSVLLAMDSGLQVGRERMEAAVAEAFTQQQSDVVVRLADLALTTAPVGSEYWARLTCWRAEAWWSQSEFVRAAQDASSVVDTLRSSTVIDADRALRLVDAVQVLAATLHVSGAGIDEALAVVEDTSAWLASVDAPGTWRDELRATRLTRLGWAGHGAEHRAESLAVLTATRVPATAVRLVAPTALALADAGRFADARALCARHLPLARAHAERYRWGVGEIVFVDVLTRLWSGDLAVLADEGLRSVGQEPVPLDWVAEQAARGVAGILVGAWSQAAVDLRAANARLRVNDRGGMAAYTTAAEALAVAATGSANAARLLLDAIRAMPLRAAAALEPEVRLLSLDALAWLRDPAVAAEAAELARWAHERGAARVELEALHRLVRAGTSTADVRARVLELAHAVEGERAVALVGHVAALAAGDADLARIAERELNRCGLWLPPVEPPVALTPREREIAALAAGGMTSRAIAARLTLSVRTVDSHLARVFAKSGVHSREGLAAVLR</sequence>
<feature type="domain" description="HTH luxR-type" evidence="4">
    <location>
        <begin position="822"/>
        <end position="884"/>
    </location>
</feature>
<comment type="caution">
    <text evidence="5">The sequence shown here is derived from an EMBL/GenBank/DDBJ whole genome shotgun (WGS) entry which is preliminary data.</text>
</comment>
<dbReference type="PROSITE" id="PS50043">
    <property type="entry name" value="HTH_LUXR_2"/>
    <property type="match status" value="1"/>
</dbReference>
<dbReference type="PRINTS" id="PR00038">
    <property type="entry name" value="HTHLUXR"/>
</dbReference>
<accession>A0ABS5TV10</accession>
<evidence type="ECO:0000256" key="3">
    <source>
        <dbReference type="ARBA" id="ARBA00023163"/>
    </source>
</evidence>
<proteinExistence type="predicted"/>
<dbReference type="CDD" id="cd06170">
    <property type="entry name" value="LuxR_C_like"/>
    <property type="match status" value="1"/>
</dbReference>
<dbReference type="SMART" id="SM00382">
    <property type="entry name" value="AAA"/>
    <property type="match status" value="1"/>
</dbReference>
<keyword evidence="2" id="KW-0238">DNA-binding</keyword>
<dbReference type="InterPro" id="IPR036388">
    <property type="entry name" value="WH-like_DNA-bd_sf"/>
</dbReference>
<dbReference type="InterPro" id="IPR027417">
    <property type="entry name" value="P-loop_NTPase"/>
</dbReference>
<dbReference type="Proteomes" id="UP000722125">
    <property type="component" value="Unassembled WGS sequence"/>
</dbReference>
<dbReference type="SUPFAM" id="SSF46894">
    <property type="entry name" value="C-terminal effector domain of the bipartite response regulators"/>
    <property type="match status" value="1"/>
</dbReference>
<dbReference type="RefSeq" id="WP_214345978.1">
    <property type="nucleotide sequence ID" value="NZ_JAHBOH010000001.1"/>
</dbReference>
<dbReference type="Gene3D" id="1.10.10.10">
    <property type="entry name" value="Winged helix-like DNA-binding domain superfamily/Winged helix DNA-binding domain"/>
    <property type="match status" value="1"/>
</dbReference>
<evidence type="ECO:0000256" key="2">
    <source>
        <dbReference type="ARBA" id="ARBA00023125"/>
    </source>
</evidence>
<keyword evidence="1" id="KW-0805">Transcription regulation</keyword>
<dbReference type="PANTHER" id="PTHR44688">
    <property type="entry name" value="DNA-BINDING TRANSCRIPTIONAL ACTIVATOR DEVR_DOSR"/>
    <property type="match status" value="1"/>
</dbReference>
<dbReference type="Pfam" id="PF00196">
    <property type="entry name" value="GerE"/>
    <property type="match status" value="1"/>
</dbReference>
<organism evidence="5 6">
    <name type="scientific">Cellulomonas fulva</name>
    <dbReference type="NCBI Taxonomy" id="2835530"/>
    <lineage>
        <taxon>Bacteria</taxon>
        <taxon>Bacillati</taxon>
        <taxon>Actinomycetota</taxon>
        <taxon>Actinomycetes</taxon>
        <taxon>Micrococcales</taxon>
        <taxon>Cellulomonadaceae</taxon>
        <taxon>Cellulomonas</taxon>
    </lineage>
</organism>
<keyword evidence="6" id="KW-1185">Reference proteome</keyword>
<reference evidence="5 6" key="1">
    <citation type="submission" date="2021-05" db="EMBL/GenBank/DDBJ databases">
        <title>Description of Cellulomonas sp. DKR-3 sp. nov.</title>
        <authorList>
            <person name="Dahal R.H."/>
            <person name="Chaudhary D.K."/>
        </authorList>
    </citation>
    <scope>NUCLEOTIDE SEQUENCE [LARGE SCALE GENOMIC DNA]</scope>
    <source>
        <strain evidence="5 6">DKR-3</strain>
    </source>
</reference>
<keyword evidence="3" id="KW-0804">Transcription</keyword>
<evidence type="ECO:0000313" key="6">
    <source>
        <dbReference type="Proteomes" id="UP000722125"/>
    </source>
</evidence>
<gene>
    <name evidence="5" type="ORF">KIN34_01675</name>
</gene>
<dbReference type="InterPro" id="IPR003593">
    <property type="entry name" value="AAA+_ATPase"/>
</dbReference>
<dbReference type="PANTHER" id="PTHR44688:SF16">
    <property type="entry name" value="DNA-BINDING TRANSCRIPTIONAL ACTIVATOR DEVR_DOSR"/>
    <property type="match status" value="1"/>
</dbReference>
<name>A0ABS5TV10_9CELL</name>
<dbReference type="InterPro" id="IPR000792">
    <property type="entry name" value="Tscrpt_reg_LuxR_C"/>
</dbReference>
<protein>
    <recommendedName>
        <fullName evidence="4">HTH luxR-type domain-containing protein</fullName>
    </recommendedName>
</protein>
<dbReference type="InterPro" id="IPR041664">
    <property type="entry name" value="AAA_16"/>
</dbReference>
<evidence type="ECO:0000256" key="1">
    <source>
        <dbReference type="ARBA" id="ARBA00023015"/>
    </source>
</evidence>
<evidence type="ECO:0000259" key="4">
    <source>
        <dbReference type="PROSITE" id="PS50043"/>
    </source>
</evidence>
<dbReference type="SMART" id="SM00421">
    <property type="entry name" value="HTH_LUXR"/>
    <property type="match status" value="1"/>
</dbReference>
<dbReference type="PROSITE" id="PS00622">
    <property type="entry name" value="HTH_LUXR_1"/>
    <property type="match status" value="1"/>
</dbReference>
<evidence type="ECO:0000313" key="5">
    <source>
        <dbReference type="EMBL" id="MBT0993000.1"/>
    </source>
</evidence>
<dbReference type="EMBL" id="JAHBOH010000001">
    <property type="protein sequence ID" value="MBT0993000.1"/>
    <property type="molecule type" value="Genomic_DNA"/>
</dbReference>
<dbReference type="Pfam" id="PF13191">
    <property type="entry name" value="AAA_16"/>
    <property type="match status" value="1"/>
</dbReference>
<dbReference type="InterPro" id="IPR016032">
    <property type="entry name" value="Sig_transdc_resp-reg_C-effctor"/>
</dbReference>